<dbReference type="VEuPathDB" id="TrichDB:TVAG_268390"/>
<dbReference type="InterPro" id="IPR049625">
    <property type="entry name" value="Glyco_transf_61_cat"/>
</dbReference>
<dbReference type="PANTHER" id="PTHR48437">
    <property type="entry name" value="INITIATOR BINDING DOMAIN-CONTAINING PROTEIN"/>
    <property type="match status" value="1"/>
</dbReference>
<dbReference type="Proteomes" id="UP000001542">
    <property type="component" value="Unassembled WGS sequence"/>
</dbReference>
<proteinExistence type="predicted"/>
<evidence type="ECO:0000256" key="3">
    <source>
        <dbReference type="ARBA" id="ARBA00023180"/>
    </source>
</evidence>
<dbReference type="VEuPathDB" id="TrichDB:TVAGG3_0013250"/>
<keyword evidence="1" id="KW-0328">Glycosyltransferase</keyword>
<evidence type="ECO:0000256" key="2">
    <source>
        <dbReference type="ARBA" id="ARBA00022679"/>
    </source>
</evidence>
<protein>
    <recommendedName>
        <fullName evidence="4">Glycosyltransferase 61 catalytic domain-containing protein</fullName>
    </recommendedName>
</protein>
<gene>
    <name evidence="5" type="ORF">TVAG_268390</name>
</gene>
<evidence type="ECO:0000256" key="1">
    <source>
        <dbReference type="ARBA" id="ARBA00022676"/>
    </source>
</evidence>
<dbReference type="InterPro" id="IPR007657">
    <property type="entry name" value="Glycosyltransferase_61"/>
</dbReference>
<reference evidence="5" key="1">
    <citation type="submission" date="2006-10" db="EMBL/GenBank/DDBJ databases">
        <authorList>
            <person name="Amadeo P."/>
            <person name="Zhao Q."/>
            <person name="Wortman J."/>
            <person name="Fraser-Liggett C."/>
            <person name="Carlton J."/>
        </authorList>
    </citation>
    <scope>NUCLEOTIDE SEQUENCE</scope>
    <source>
        <strain evidence="5">G3</strain>
    </source>
</reference>
<dbReference type="PANTHER" id="PTHR48437:SF1">
    <property type="entry name" value="INITIATOR BINDING DOMAIN-CONTAINING PROTEIN"/>
    <property type="match status" value="1"/>
</dbReference>
<sequence length="413" mass="47829">MNKMRGRRFAKVSRKILIIPVLYTFLFFVLATPTSYAGAINKRVFLSPTMFNHSGFIEDHVVEYIHYNESFKIPRKDILFVLNDGVDQVNYKLNISNQVHHANSIVATIVHLRDCYVSPSTFVATLDSLMYRPPAAWYIKSLFDFYPGKVVGSYDSVIALGHLYVYSFGHFVNDVLAPLILIPKEVRDKSYILCFTSYFLARKFLPAFGLEKRFLKLNRYQWVYANHVYVADNPRTHVSHYGPAFKNLSILFKEKYNLMDVKPDRYILSNRKGKIRRVPNFKEVVKTVKTLFPQYNWEAFIDNANSISTICKTWGRAQVLYLVTGSNVFKCFFLPQSCMVIILFGKVYDNSTLFALGSLNIHTCLVIEPQINHAVYPTTEPMSLKKTEDAFKAVIYYLEHKEWPKVDYGKVVI</sequence>
<accession>A2DLI8</accession>
<dbReference type="Pfam" id="PF04577">
    <property type="entry name" value="Glyco_transf_61"/>
    <property type="match status" value="1"/>
</dbReference>
<dbReference type="RefSeq" id="XP_001579792.1">
    <property type="nucleotide sequence ID" value="XM_001579742.1"/>
</dbReference>
<dbReference type="AlphaFoldDB" id="A2DLI8"/>
<reference evidence="5" key="2">
    <citation type="journal article" date="2007" name="Science">
        <title>Draft genome sequence of the sexually transmitted pathogen Trichomonas vaginalis.</title>
        <authorList>
            <person name="Carlton J.M."/>
            <person name="Hirt R.P."/>
            <person name="Silva J.C."/>
            <person name="Delcher A.L."/>
            <person name="Schatz M."/>
            <person name="Zhao Q."/>
            <person name="Wortman J.R."/>
            <person name="Bidwell S.L."/>
            <person name="Alsmark U.C.M."/>
            <person name="Besteiro S."/>
            <person name="Sicheritz-Ponten T."/>
            <person name="Noel C.J."/>
            <person name="Dacks J.B."/>
            <person name="Foster P.G."/>
            <person name="Simillion C."/>
            <person name="Van de Peer Y."/>
            <person name="Miranda-Saavedra D."/>
            <person name="Barton G.J."/>
            <person name="Westrop G.D."/>
            <person name="Mueller S."/>
            <person name="Dessi D."/>
            <person name="Fiori P.L."/>
            <person name="Ren Q."/>
            <person name="Paulsen I."/>
            <person name="Zhang H."/>
            <person name="Bastida-Corcuera F.D."/>
            <person name="Simoes-Barbosa A."/>
            <person name="Brown M.T."/>
            <person name="Hayes R.D."/>
            <person name="Mukherjee M."/>
            <person name="Okumura C.Y."/>
            <person name="Schneider R."/>
            <person name="Smith A.J."/>
            <person name="Vanacova S."/>
            <person name="Villalvazo M."/>
            <person name="Haas B.J."/>
            <person name="Pertea M."/>
            <person name="Feldblyum T.V."/>
            <person name="Utterback T.R."/>
            <person name="Shu C.L."/>
            <person name="Osoegawa K."/>
            <person name="de Jong P.J."/>
            <person name="Hrdy I."/>
            <person name="Horvathova L."/>
            <person name="Zubacova Z."/>
            <person name="Dolezal P."/>
            <person name="Malik S.B."/>
            <person name="Logsdon J.M. Jr."/>
            <person name="Henze K."/>
            <person name="Gupta A."/>
            <person name="Wang C.C."/>
            <person name="Dunne R.L."/>
            <person name="Upcroft J.A."/>
            <person name="Upcroft P."/>
            <person name="White O."/>
            <person name="Salzberg S.L."/>
            <person name="Tang P."/>
            <person name="Chiu C.-H."/>
            <person name="Lee Y.-S."/>
            <person name="Embley T.M."/>
            <person name="Coombs G.H."/>
            <person name="Mottram J.C."/>
            <person name="Tachezy J."/>
            <person name="Fraser-Liggett C.M."/>
            <person name="Johnson P.J."/>
        </authorList>
    </citation>
    <scope>NUCLEOTIDE SEQUENCE [LARGE SCALE GENOMIC DNA]</scope>
    <source>
        <strain evidence="5">G3</strain>
    </source>
</reference>
<name>A2DLI8_TRIV3</name>
<dbReference type="InParanoid" id="A2DLI8"/>
<evidence type="ECO:0000313" key="6">
    <source>
        <dbReference type="Proteomes" id="UP000001542"/>
    </source>
</evidence>
<evidence type="ECO:0000259" key="4">
    <source>
        <dbReference type="Pfam" id="PF04577"/>
    </source>
</evidence>
<keyword evidence="2" id="KW-0808">Transferase</keyword>
<dbReference type="KEGG" id="tva:5464320"/>
<dbReference type="GO" id="GO:0016757">
    <property type="term" value="F:glycosyltransferase activity"/>
    <property type="evidence" value="ECO:0000318"/>
    <property type="project" value="GO_Central"/>
</dbReference>
<evidence type="ECO:0000313" key="5">
    <source>
        <dbReference type="EMBL" id="EAY18806.1"/>
    </source>
</evidence>
<organism evidence="5 6">
    <name type="scientific">Trichomonas vaginalis (strain ATCC PRA-98 / G3)</name>
    <dbReference type="NCBI Taxonomy" id="412133"/>
    <lineage>
        <taxon>Eukaryota</taxon>
        <taxon>Metamonada</taxon>
        <taxon>Parabasalia</taxon>
        <taxon>Trichomonadida</taxon>
        <taxon>Trichomonadidae</taxon>
        <taxon>Trichomonas</taxon>
    </lineage>
</organism>
<keyword evidence="3" id="KW-0325">Glycoprotein</keyword>
<dbReference type="EMBL" id="DS113215">
    <property type="protein sequence ID" value="EAY18806.1"/>
    <property type="molecule type" value="Genomic_DNA"/>
</dbReference>
<keyword evidence="6" id="KW-1185">Reference proteome</keyword>
<feature type="domain" description="Glycosyltransferase 61 catalytic" evidence="4">
    <location>
        <begin position="168"/>
        <end position="341"/>
    </location>
</feature>